<dbReference type="Proteomes" id="UP000054532">
    <property type="component" value="Unassembled WGS sequence"/>
</dbReference>
<feature type="non-terminal residue" evidence="2">
    <location>
        <position position="86"/>
    </location>
</feature>
<name>W2P873_PHYNI</name>
<sequence>SHKLSIPESKGVRQACGDAAVAHFTVGALSENACLLGLHFDHIMPRAKTAARKAHAKSSKRRSKGSALKEATKVASEAVDASGDST</sequence>
<organism evidence="2">
    <name type="scientific">Phytophthora nicotianae</name>
    <name type="common">Potato buckeye rot agent</name>
    <name type="synonym">Phytophthora parasitica</name>
    <dbReference type="NCBI Taxonomy" id="4792"/>
    <lineage>
        <taxon>Eukaryota</taxon>
        <taxon>Sar</taxon>
        <taxon>Stramenopiles</taxon>
        <taxon>Oomycota</taxon>
        <taxon>Peronosporomycetes</taxon>
        <taxon>Peronosporales</taxon>
        <taxon>Peronosporaceae</taxon>
        <taxon>Phytophthora</taxon>
    </lineage>
</organism>
<feature type="non-terminal residue" evidence="2">
    <location>
        <position position="1"/>
    </location>
</feature>
<gene>
    <name evidence="2" type="ORF">L914_00603</name>
</gene>
<proteinExistence type="predicted"/>
<dbReference type="AlphaFoldDB" id="W2P873"/>
<accession>W2P873</accession>
<reference evidence="2" key="1">
    <citation type="submission" date="2013-11" db="EMBL/GenBank/DDBJ databases">
        <title>The Genome Sequence of Phytophthora parasitica IAC_01/95.</title>
        <authorList>
            <consortium name="The Broad Institute Genomics Platform"/>
            <person name="Russ C."/>
            <person name="Tyler B."/>
            <person name="Panabieres F."/>
            <person name="Shan W."/>
            <person name="Tripathy S."/>
            <person name="Grunwald N."/>
            <person name="Machado M."/>
            <person name="Johnson C.S."/>
            <person name="Arredondo F."/>
            <person name="Hong C."/>
            <person name="Coffey M."/>
            <person name="Young S.K."/>
            <person name="Zeng Q."/>
            <person name="Gargeya S."/>
            <person name="Fitzgerald M."/>
            <person name="Abouelleil A."/>
            <person name="Alvarado L."/>
            <person name="Chapman S.B."/>
            <person name="Gainer-Dewar J."/>
            <person name="Goldberg J."/>
            <person name="Griggs A."/>
            <person name="Gujja S."/>
            <person name="Hansen M."/>
            <person name="Howarth C."/>
            <person name="Imamovic A."/>
            <person name="Ireland A."/>
            <person name="Larimer J."/>
            <person name="McCowan C."/>
            <person name="Murphy C."/>
            <person name="Pearson M."/>
            <person name="Poon T.W."/>
            <person name="Priest M."/>
            <person name="Roberts A."/>
            <person name="Saif S."/>
            <person name="Shea T."/>
            <person name="Sykes S."/>
            <person name="Wortman J."/>
            <person name="Nusbaum C."/>
            <person name="Birren B."/>
        </authorList>
    </citation>
    <scope>NUCLEOTIDE SEQUENCE [LARGE SCALE GENOMIC DNA]</scope>
    <source>
        <strain evidence="2">IAC_01/95</strain>
    </source>
</reference>
<evidence type="ECO:0000313" key="2">
    <source>
        <dbReference type="EMBL" id="ETM56428.1"/>
    </source>
</evidence>
<protein>
    <submittedName>
        <fullName evidence="2">Uncharacterized protein</fullName>
    </submittedName>
</protein>
<feature type="compositionally biased region" description="Basic residues" evidence="1">
    <location>
        <begin position="51"/>
        <end position="64"/>
    </location>
</feature>
<dbReference type="EMBL" id="KI690516">
    <property type="protein sequence ID" value="ETM56428.1"/>
    <property type="molecule type" value="Genomic_DNA"/>
</dbReference>
<evidence type="ECO:0000256" key="1">
    <source>
        <dbReference type="SAM" id="MobiDB-lite"/>
    </source>
</evidence>
<feature type="region of interest" description="Disordered" evidence="1">
    <location>
        <begin position="51"/>
        <end position="86"/>
    </location>
</feature>